<sequence>MSRLTDQELRATLYFAVGVSSESGYAAYQLEVAGDNLRTPLLEPADNSGYTIGTIQTDLGQHYQPNMPNGENIPRDLVSAYQQWAHGQQQDLVLSQQQVDQTIADLGRNGRAIRVDAGRPLDAEVKSKLDTFLSSNEGISWVHQRDVAQIDKLMDRAIAPLQRSELYQNASLDDQVRLATMVGKAYNQNETRTAPMIRNIEANQYHSLADVSAAIDDLNPRATGRSDYLEAGRDKALEGADVVNALRNADSRSPLATVWTNVVANPLVDPTTLNAPQAGQNLAHEYHSVKGLFLHYNRAEEFVSALDRGATYQNASTDRADPTRFNGAGFYAAGNDLVTWDKTGQGHAFLNGAWSGIERQNLARVRNDDGTTDLNISENGQTRKLLQVDPHANPLRGTEAPVAPAPHNQQPVVPRHGSLLPVQDPLHRQAEDAVRRLEQGLGREYDDNSARLAASSAYLAKENGLTRIDHVVLSESYKSVRQGENVFVVEGALNDPAHKMAHMKTNDAIAQPVEQSLAQLQSLGETQRQQQSQQQEQQRDQSITPPPRMV</sequence>
<dbReference type="Pfam" id="PF20410">
    <property type="entry name" value="X-Tfes_XVIPCD"/>
    <property type="match status" value="1"/>
</dbReference>
<comment type="caution">
    <text evidence="3">The sequence shown here is derived from an EMBL/GenBank/DDBJ whole genome shotgun (WGS) entry which is preliminary data.</text>
</comment>
<dbReference type="AlphaFoldDB" id="A0A2S7CXB6"/>
<accession>A0A2S7CXB6</accession>
<evidence type="ECO:0000313" key="3">
    <source>
        <dbReference type="EMBL" id="PPU66190.1"/>
    </source>
</evidence>
<dbReference type="EMBL" id="MDEI01000022">
    <property type="protein sequence ID" value="PPU66190.1"/>
    <property type="molecule type" value="Genomic_DNA"/>
</dbReference>
<protein>
    <recommendedName>
        <fullName evidence="2">X-Tfes XVIPCD domain-containing protein</fullName>
    </recommendedName>
</protein>
<feature type="region of interest" description="Disordered" evidence="1">
    <location>
        <begin position="518"/>
        <end position="550"/>
    </location>
</feature>
<feature type="compositionally biased region" description="Low complexity" evidence="1">
    <location>
        <begin position="519"/>
        <end position="536"/>
    </location>
</feature>
<evidence type="ECO:0000259" key="2">
    <source>
        <dbReference type="Pfam" id="PF20410"/>
    </source>
</evidence>
<gene>
    <name evidence="3" type="ORF">XpiCFBP4643_19465</name>
</gene>
<organism evidence="3 4">
    <name type="scientific">Xanthomonas pisi</name>
    <dbReference type="NCBI Taxonomy" id="56457"/>
    <lineage>
        <taxon>Bacteria</taxon>
        <taxon>Pseudomonadati</taxon>
        <taxon>Pseudomonadota</taxon>
        <taxon>Gammaproteobacteria</taxon>
        <taxon>Lysobacterales</taxon>
        <taxon>Lysobacteraceae</taxon>
        <taxon>Xanthomonas</taxon>
    </lineage>
</organism>
<name>A0A2S7CXB6_9XANT</name>
<dbReference type="OrthoDB" id="5939551at2"/>
<evidence type="ECO:0000256" key="1">
    <source>
        <dbReference type="SAM" id="MobiDB-lite"/>
    </source>
</evidence>
<reference evidence="4" key="1">
    <citation type="submission" date="2016-08" db="EMBL/GenBank/DDBJ databases">
        <authorList>
            <person name="Merda D."/>
            <person name="Briand M."/>
            <person name="Taghouti G."/>
            <person name="Carrere S."/>
            <person name="Gouzy J."/>
            <person name="Portier P."/>
            <person name="Jacques M.-A."/>
            <person name="Fischer-Le Saux M."/>
        </authorList>
    </citation>
    <scope>NUCLEOTIDE SEQUENCE [LARGE SCALE GENOMIC DNA]</scope>
    <source>
        <strain evidence="4">CFBP4643</strain>
    </source>
</reference>
<dbReference type="InterPro" id="IPR046519">
    <property type="entry name" value="X-Tfes_XVIPCD"/>
</dbReference>
<feature type="domain" description="X-Tfes XVIPCD" evidence="2">
    <location>
        <begin position="424"/>
        <end position="521"/>
    </location>
</feature>
<feature type="region of interest" description="Disordered" evidence="1">
    <location>
        <begin position="392"/>
        <end position="420"/>
    </location>
</feature>
<dbReference type="Proteomes" id="UP000238191">
    <property type="component" value="Unassembled WGS sequence"/>
</dbReference>
<proteinExistence type="predicted"/>
<keyword evidence="4" id="KW-1185">Reference proteome</keyword>
<evidence type="ECO:0000313" key="4">
    <source>
        <dbReference type="Proteomes" id="UP000238191"/>
    </source>
</evidence>